<accession>A0A9P4P4D7</accession>
<gene>
    <name evidence="1" type="ORF">P171DRAFT_506509</name>
</gene>
<evidence type="ECO:0000313" key="1">
    <source>
        <dbReference type="EMBL" id="KAF2437221.1"/>
    </source>
</evidence>
<organism evidence="1 2">
    <name type="scientific">Karstenula rhodostoma CBS 690.94</name>
    <dbReference type="NCBI Taxonomy" id="1392251"/>
    <lineage>
        <taxon>Eukaryota</taxon>
        <taxon>Fungi</taxon>
        <taxon>Dikarya</taxon>
        <taxon>Ascomycota</taxon>
        <taxon>Pezizomycotina</taxon>
        <taxon>Dothideomycetes</taxon>
        <taxon>Pleosporomycetidae</taxon>
        <taxon>Pleosporales</taxon>
        <taxon>Massarineae</taxon>
        <taxon>Didymosphaeriaceae</taxon>
        <taxon>Karstenula</taxon>
    </lineage>
</organism>
<proteinExistence type="predicted"/>
<comment type="caution">
    <text evidence="1">The sequence shown here is derived from an EMBL/GenBank/DDBJ whole genome shotgun (WGS) entry which is preliminary data.</text>
</comment>
<dbReference type="AlphaFoldDB" id="A0A9P4P4D7"/>
<reference evidence="1" key="1">
    <citation type="journal article" date="2020" name="Stud. Mycol.">
        <title>101 Dothideomycetes genomes: a test case for predicting lifestyles and emergence of pathogens.</title>
        <authorList>
            <person name="Haridas S."/>
            <person name="Albert R."/>
            <person name="Binder M."/>
            <person name="Bloem J."/>
            <person name="Labutti K."/>
            <person name="Salamov A."/>
            <person name="Andreopoulos B."/>
            <person name="Baker S."/>
            <person name="Barry K."/>
            <person name="Bills G."/>
            <person name="Bluhm B."/>
            <person name="Cannon C."/>
            <person name="Castanera R."/>
            <person name="Culley D."/>
            <person name="Daum C."/>
            <person name="Ezra D."/>
            <person name="Gonzalez J."/>
            <person name="Henrissat B."/>
            <person name="Kuo A."/>
            <person name="Liang C."/>
            <person name="Lipzen A."/>
            <person name="Lutzoni F."/>
            <person name="Magnuson J."/>
            <person name="Mondo S."/>
            <person name="Nolan M."/>
            <person name="Ohm R."/>
            <person name="Pangilinan J."/>
            <person name="Park H.-J."/>
            <person name="Ramirez L."/>
            <person name="Alfaro M."/>
            <person name="Sun H."/>
            <person name="Tritt A."/>
            <person name="Yoshinaga Y."/>
            <person name="Zwiers L.-H."/>
            <person name="Turgeon B."/>
            <person name="Goodwin S."/>
            <person name="Spatafora J."/>
            <person name="Crous P."/>
            <person name="Grigoriev I."/>
        </authorList>
    </citation>
    <scope>NUCLEOTIDE SEQUENCE</scope>
    <source>
        <strain evidence="1">CBS 690.94</strain>
    </source>
</reference>
<name>A0A9P4P4D7_9PLEO</name>
<evidence type="ECO:0000313" key="2">
    <source>
        <dbReference type="Proteomes" id="UP000799764"/>
    </source>
</evidence>
<protein>
    <submittedName>
        <fullName evidence="1">Uncharacterized protein</fullName>
    </submittedName>
</protein>
<dbReference type="OrthoDB" id="10408367at2759"/>
<dbReference type="Proteomes" id="UP000799764">
    <property type="component" value="Unassembled WGS sequence"/>
</dbReference>
<keyword evidence="2" id="KW-1185">Reference proteome</keyword>
<sequence length="374" mass="43071">MGTTLNVTATTDFACAPVRLIEEIFISFTFVNRCLNWEPKHRGAMKKRSGLRRLHARKRPDSALLRKRNYLKFHMPTVSLSPFRDIELVASKMPLRTSVAQSYSFAQGWGKLPDELRLAILIAVFAHDHAIDRAEYDKILDQLYLPLLLTPYAGIATEAFFAHNAFYIPLALKCYPPPSQNTWIHWIEIDLTDDEAFPCWTFLTRLCTGVLGFERLREIDLTLTSNIKNGDTRGSRFASLIDLGLSPEDLTLILSSVKKLSLTRNILFKDTIHCSIWYGTVPRESRRAHLWNKILLQGEYVEEYPLPMGFIDLDGQLYTYHQLPFEEVDHPALGFSCKQGMLQGFKQVRTLTRKHTSSRSRITQERSRLHISKR</sequence>
<dbReference type="EMBL" id="MU001518">
    <property type="protein sequence ID" value="KAF2437221.1"/>
    <property type="molecule type" value="Genomic_DNA"/>
</dbReference>